<dbReference type="Proteomes" id="UP000266915">
    <property type="component" value="Unassembled WGS sequence"/>
</dbReference>
<keyword evidence="1" id="KW-0808">Transferase</keyword>
<feature type="domain" description="Carbohydrate kinase PfkB" evidence="3">
    <location>
        <begin position="3"/>
        <end position="334"/>
    </location>
</feature>
<dbReference type="RefSeq" id="WP_085512299.1">
    <property type="nucleotide sequence ID" value="NZ_FXAP01000004.1"/>
</dbReference>
<evidence type="ECO:0000313" key="5">
    <source>
        <dbReference type="Proteomes" id="UP000266915"/>
    </source>
</evidence>
<dbReference type="Pfam" id="PF00294">
    <property type="entry name" value="PfkB"/>
    <property type="match status" value="1"/>
</dbReference>
<evidence type="ECO:0000259" key="3">
    <source>
        <dbReference type="Pfam" id="PF00294"/>
    </source>
</evidence>
<keyword evidence="5" id="KW-1185">Reference proteome</keyword>
<proteinExistence type="predicted"/>
<dbReference type="EMBL" id="RKHL01000001">
    <property type="protein sequence ID" value="ROR82564.1"/>
    <property type="molecule type" value="Genomic_DNA"/>
</dbReference>
<evidence type="ECO:0000256" key="2">
    <source>
        <dbReference type="ARBA" id="ARBA00022777"/>
    </source>
</evidence>
<dbReference type="SUPFAM" id="SSF53613">
    <property type="entry name" value="Ribokinase-like"/>
    <property type="match status" value="1"/>
</dbReference>
<dbReference type="PANTHER" id="PTHR10584">
    <property type="entry name" value="SUGAR KINASE"/>
    <property type="match status" value="1"/>
</dbReference>
<evidence type="ECO:0000313" key="4">
    <source>
        <dbReference type="EMBL" id="ROR82564.1"/>
    </source>
</evidence>
<dbReference type="InterPro" id="IPR029056">
    <property type="entry name" value="Ribokinase-like"/>
</dbReference>
<sequence>MGEIVVAGHICVDLSPGLSASARIDPGALIDTGPLRISLGGCVANTGLALADLGSTVRLHATVGDDELGAIVASRIAAHERLHPALEVTDRAATSYSVVVEPAGLDRTFWHHTGANEVFTGEHLAVGDADLVHLGYPPLLPGIVADDAAPLAKLLERIHRQGATTSMDLAVVDPTSAAGHLDWEAILRRTLPMTDVVSPSVDDLRSALGTLRLPAGTSASPLAQAAAFADLLLAWGAGVVAISAGEDGLLLRAAGVDRLRLGGRMLAPLAEAWADVDLVAPPVPAPAFVSTNGAGDASTAGLLFAMSRGAAPAEAAELAGASAAATIAGRRPTASEITRLRPGLSGLFGVAGADEPVA</sequence>
<organism evidence="4 5">
    <name type="scientific">Plantibacter flavus</name>
    <dbReference type="NCBI Taxonomy" id="150123"/>
    <lineage>
        <taxon>Bacteria</taxon>
        <taxon>Bacillati</taxon>
        <taxon>Actinomycetota</taxon>
        <taxon>Actinomycetes</taxon>
        <taxon>Micrococcales</taxon>
        <taxon>Microbacteriaceae</taxon>
        <taxon>Plantibacter</taxon>
    </lineage>
</organism>
<dbReference type="AlphaFoldDB" id="A0A3N2C5M4"/>
<comment type="caution">
    <text evidence="4">The sequence shown here is derived from an EMBL/GenBank/DDBJ whole genome shotgun (WGS) entry which is preliminary data.</text>
</comment>
<evidence type="ECO:0000256" key="1">
    <source>
        <dbReference type="ARBA" id="ARBA00022679"/>
    </source>
</evidence>
<reference evidence="4 5" key="1">
    <citation type="submission" date="2018-11" db="EMBL/GenBank/DDBJ databases">
        <title>Sequencing the genomes of 1000 actinobacteria strains.</title>
        <authorList>
            <person name="Klenk H.-P."/>
        </authorList>
    </citation>
    <scope>NUCLEOTIDE SEQUENCE [LARGE SCALE GENOMIC DNA]</scope>
    <source>
        <strain evidence="4 5">DSM 14012</strain>
    </source>
</reference>
<protein>
    <submittedName>
        <fullName evidence="4">Sugar/nucleoside kinase (Ribokinase family)</fullName>
    </submittedName>
</protein>
<gene>
    <name evidence="4" type="ORF">EDD42_2655</name>
</gene>
<dbReference type="InterPro" id="IPR011611">
    <property type="entry name" value="PfkB_dom"/>
</dbReference>
<dbReference type="InterPro" id="IPR002173">
    <property type="entry name" value="Carboh/pur_kinase_PfkB_CS"/>
</dbReference>
<dbReference type="GO" id="GO:0016301">
    <property type="term" value="F:kinase activity"/>
    <property type="evidence" value="ECO:0007669"/>
    <property type="project" value="UniProtKB-KW"/>
</dbReference>
<dbReference type="PROSITE" id="PS00584">
    <property type="entry name" value="PFKB_KINASES_2"/>
    <property type="match status" value="1"/>
</dbReference>
<name>A0A3N2C5M4_9MICO</name>
<dbReference type="PANTHER" id="PTHR10584:SF166">
    <property type="entry name" value="RIBOKINASE"/>
    <property type="match status" value="1"/>
</dbReference>
<dbReference type="Gene3D" id="3.40.1190.20">
    <property type="match status" value="1"/>
</dbReference>
<accession>A0A3N2C5M4</accession>
<keyword evidence="2 4" id="KW-0418">Kinase</keyword>